<gene>
    <name evidence="1" type="ORF">CP985_05720</name>
</gene>
<dbReference type="Proteomes" id="UP000290092">
    <property type="component" value="Unassembled WGS sequence"/>
</dbReference>
<dbReference type="InterPro" id="IPR021505">
    <property type="entry name" value="Phage_B3_Orf6"/>
</dbReference>
<protein>
    <recommendedName>
        <fullName evidence="3">DUF3164 domain-containing protein</fullName>
    </recommendedName>
</protein>
<evidence type="ECO:0008006" key="3">
    <source>
        <dbReference type="Google" id="ProtNLM"/>
    </source>
</evidence>
<dbReference type="KEGG" id="amyt:AMYT_0759"/>
<dbReference type="Pfam" id="PF11363">
    <property type="entry name" value="DUF3164"/>
    <property type="match status" value="1"/>
</dbReference>
<accession>A0AAX2AGC7</accession>
<keyword evidence="2" id="KW-1185">Reference proteome</keyword>
<name>A0AAX2AGC7_9BACT</name>
<dbReference type="EMBL" id="NXID01000016">
    <property type="protein sequence ID" value="RXK16072.1"/>
    <property type="molecule type" value="Genomic_DNA"/>
</dbReference>
<dbReference type="AlphaFoldDB" id="A0AAX2AGC7"/>
<comment type="caution">
    <text evidence="1">The sequence shown here is derived from an EMBL/GenBank/DDBJ whole genome shotgun (WGS) entry which is preliminary data.</text>
</comment>
<sequence length="228" mass="25950">MAVIVNGKWQDKEGNFKHPDMVRVDKQIEDELVEGLVESALVLHKQMKDFKIKAFAECYAFVDLLRKEYEMERITSTVGAVTLKSFNGIKEVQIQVAKLITFDQKLTLAKEKIDEYLTHKTENLDSEIQTLITRAFDVKNGKVDAKQIIGLKSYNITHPKWKEAMSMIDEATEIAGTKSYIRFKQRAGLKIDGGMETIVLDLAALPVEESEIQTVKKELVKEKQGDNQ</sequence>
<reference evidence="1 2" key="1">
    <citation type="submission" date="2017-09" db="EMBL/GenBank/DDBJ databases">
        <title>Genomics of the genus Arcobacter.</title>
        <authorList>
            <person name="Perez-Cataluna A."/>
            <person name="Figueras M.J."/>
            <person name="Salas-Masso N."/>
        </authorList>
    </citation>
    <scope>NUCLEOTIDE SEQUENCE [LARGE SCALE GENOMIC DNA]</scope>
    <source>
        <strain evidence="1 2">CECT 7386</strain>
    </source>
</reference>
<evidence type="ECO:0000313" key="2">
    <source>
        <dbReference type="Proteomes" id="UP000290092"/>
    </source>
</evidence>
<evidence type="ECO:0000313" key="1">
    <source>
        <dbReference type="EMBL" id="RXK16072.1"/>
    </source>
</evidence>
<proteinExistence type="predicted"/>
<organism evidence="1 2">
    <name type="scientific">Malaciobacter mytili LMG 24559</name>
    <dbReference type="NCBI Taxonomy" id="1032238"/>
    <lineage>
        <taxon>Bacteria</taxon>
        <taxon>Pseudomonadati</taxon>
        <taxon>Campylobacterota</taxon>
        <taxon>Epsilonproteobacteria</taxon>
        <taxon>Campylobacterales</taxon>
        <taxon>Arcobacteraceae</taxon>
        <taxon>Malaciobacter</taxon>
    </lineage>
</organism>
<dbReference type="RefSeq" id="WP_114841227.1">
    <property type="nucleotide sequence ID" value="NZ_CP031219.1"/>
</dbReference>